<dbReference type="Proteomes" id="UP000684084">
    <property type="component" value="Unassembled WGS sequence"/>
</dbReference>
<proteinExistence type="predicted"/>
<comment type="caution">
    <text evidence="1">The sequence shown here is derived from an EMBL/GenBank/DDBJ whole genome shotgun (WGS) entry which is preliminary data.</text>
</comment>
<dbReference type="AlphaFoldDB" id="A0A916DXZ2"/>
<evidence type="ECO:0000313" key="2">
    <source>
        <dbReference type="Proteomes" id="UP000684084"/>
    </source>
</evidence>
<reference evidence="1" key="1">
    <citation type="submission" date="2020-05" db="EMBL/GenBank/DDBJ databases">
        <authorList>
            <person name="Rincon C."/>
            <person name="Sanders R I."/>
            <person name="Robbins C."/>
            <person name="Chaturvedi A."/>
        </authorList>
    </citation>
    <scope>NUCLEOTIDE SEQUENCE</scope>
    <source>
        <strain evidence="1">CHB12</strain>
    </source>
</reference>
<accession>A0A916DXZ2</accession>
<gene>
    <name evidence="1" type="ORF">CHRIB12_LOCUS513</name>
</gene>
<protein>
    <submittedName>
        <fullName evidence="1">Uncharacterized protein</fullName>
    </submittedName>
</protein>
<organism evidence="1 2">
    <name type="scientific">Rhizophagus irregularis</name>
    <dbReference type="NCBI Taxonomy" id="588596"/>
    <lineage>
        <taxon>Eukaryota</taxon>
        <taxon>Fungi</taxon>
        <taxon>Fungi incertae sedis</taxon>
        <taxon>Mucoromycota</taxon>
        <taxon>Glomeromycotina</taxon>
        <taxon>Glomeromycetes</taxon>
        <taxon>Glomerales</taxon>
        <taxon>Glomeraceae</taxon>
        <taxon>Rhizophagus</taxon>
    </lineage>
</organism>
<name>A0A916DXZ2_9GLOM</name>
<dbReference type="EMBL" id="CAGKOT010000001">
    <property type="protein sequence ID" value="CAB5296595.1"/>
    <property type="molecule type" value="Genomic_DNA"/>
</dbReference>
<evidence type="ECO:0000313" key="1">
    <source>
        <dbReference type="EMBL" id="CAB5296595.1"/>
    </source>
</evidence>
<dbReference type="OrthoDB" id="10269471at2759"/>
<sequence length="68" mass="7984">MNLWLESWENSILNSVLYGRRHQELAYVKVLRSALKCQLENNAPIHLYTARDYVLVPDEQQRSRPGSL</sequence>